<sequence length="96" mass="10406">MSCQKLGGAFCSNRHIATCISELAGRIGSLSRSYGETSRVFLAKNRVPPLKAQTAAQRIHPVKQKRVLRGGFEPPQVSLLGCSRNCHMKAIAALQT</sequence>
<comment type="caution">
    <text evidence="1">The sequence shown here is derived from an EMBL/GenBank/DDBJ whole genome shotgun (WGS) entry which is preliminary data.</text>
</comment>
<accession>A0A9Q3CRX4</accession>
<evidence type="ECO:0000313" key="1">
    <source>
        <dbReference type="EMBL" id="MBW0488737.1"/>
    </source>
</evidence>
<dbReference type="AlphaFoldDB" id="A0A9Q3CRX4"/>
<name>A0A9Q3CRX4_9BASI</name>
<proteinExistence type="predicted"/>
<dbReference type="EMBL" id="AVOT02009741">
    <property type="protein sequence ID" value="MBW0488737.1"/>
    <property type="molecule type" value="Genomic_DNA"/>
</dbReference>
<reference evidence="1" key="1">
    <citation type="submission" date="2021-03" db="EMBL/GenBank/DDBJ databases">
        <title>Draft genome sequence of rust myrtle Austropuccinia psidii MF-1, a brazilian biotype.</title>
        <authorList>
            <person name="Quecine M.C."/>
            <person name="Pachon D.M.R."/>
            <person name="Bonatelli M.L."/>
            <person name="Correr F.H."/>
            <person name="Franceschini L.M."/>
            <person name="Leite T.F."/>
            <person name="Margarido G.R.A."/>
            <person name="Almeida C.A."/>
            <person name="Ferrarezi J.A."/>
            <person name="Labate C.A."/>
        </authorList>
    </citation>
    <scope>NUCLEOTIDE SEQUENCE</scope>
    <source>
        <strain evidence="1">MF-1</strain>
    </source>
</reference>
<evidence type="ECO:0000313" key="2">
    <source>
        <dbReference type="Proteomes" id="UP000765509"/>
    </source>
</evidence>
<keyword evidence="2" id="KW-1185">Reference proteome</keyword>
<organism evidence="1 2">
    <name type="scientific">Austropuccinia psidii MF-1</name>
    <dbReference type="NCBI Taxonomy" id="1389203"/>
    <lineage>
        <taxon>Eukaryota</taxon>
        <taxon>Fungi</taxon>
        <taxon>Dikarya</taxon>
        <taxon>Basidiomycota</taxon>
        <taxon>Pucciniomycotina</taxon>
        <taxon>Pucciniomycetes</taxon>
        <taxon>Pucciniales</taxon>
        <taxon>Sphaerophragmiaceae</taxon>
        <taxon>Austropuccinia</taxon>
    </lineage>
</organism>
<gene>
    <name evidence="1" type="ORF">O181_028452</name>
</gene>
<protein>
    <submittedName>
        <fullName evidence="1">Uncharacterized protein</fullName>
    </submittedName>
</protein>
<dbReference type="Proteomes" id="UP000765509">
    <property type="component" value="Unassembled WGS sequence"/>
</dbReference>